<proteinExistence type="predicted"/>
<dbReference type="STRING" id="6265.A0A0B2VJN8"/>
<comment type="caution">
    <text evidence="1">The sequence shown here is derived from an EMBL/GenBank/DDBJ whole genome shotgun (WGS) entry which is preliminary data.</text>
</comment>
<dbReference type="AlphaFoldDB" id="A0A0B2VJN8"/>
<evidence type="ECO:0000313" key="2">
    <source>
        <dbReference type="Proteomes" id="UP000031036"/>
    </source>
</evidence>
<accession>A0A0B2VJN8</accession>
<feature type="non-terminal residue" evidence="1">
    <location>
        <position position="1"/>
    </location>
</feature>
<organism evidence="1 2">
    <name type="scientific">Toxocara canis</name>
    <name type="common">Canine roundworm</name>
    <dbReference type="NCBI Taxonomy" id="6265"/>
    <lineage>
        <taxon>Eukaryota</taxon>
        <taxon>Metazoa</taxon>
        <taxon>Ecdysozoa</taxon>
        <taxon>Nematoda</taxon>
        <taxon>Chromadorea</taxon>
        <taxon>Rhabditida</taxon>
        <taxon>Spirurina</taxon>
        <taxon>Ascaridomorpha</taxon>
        <taxon>Ascaridoidea</taxon>
        <taxon>Toxocaridae</taxon>
        <taxon>Toxocara</taxon>
    </lineage>
</organism>
<keyword evidence="2" id="KW-1185">Reference proteome</keyword>
<evidence type="ECO:0000313" key="1">
    <source>
        <dbReference type="EMBL" id="KHN81230.1"/>
    </source>
</evidence>
<name>A0A0B2VJN8_TOXCA</name>
<gene>
    <name evidence="1" type="ORF">Tcan_08925</name>
</gene>
<dbReference type="Proteomes" id="UP000031036">
    <property type="component" value="Unassembled WGS sequence"/>
</dbReference>
<protein>
    <submittedName>
        <fullName evidence="1">Uncharacterized protein</fullName>
    </submittedName>
</protein>
<sequence>KLSKEELEVVDAVYTMLNPSLEGVCDAESWLKKTDVCASVAACILDASKETVVMQHSGDELKALLDKISGVEFTHLCKLLDEGNQKTTNSSRTQQKLNGRNVIRGEYDRNNKRNGEHLSVRFDSDGAYRRRDRRHTWNENRFGGSCGYNNMHYRSLGMNRHSSYSNYNRNGYVGDRIYNDDSYYGYYPTLSPYSLAGPIVSEPCYCFAYPSNLVDTQHFTDFYTAENSVPNQEDHVFVQDSLCTCPPYTSENSQPPLARMVNPVEMVNVDATHSSEPIAY</sequence>
<reference evidence="1 2" key="1">
    <citation type="submission" date="2014-11" db="EMBL/GenBank/DDBJ databases">
        <title>Genetic blueprint of the zoonotic pathogen Toxocara canis.</title>
        <authorList>
            <person name="Zhu X.-Q."/>
            <person name="Korhonen P.K."/>
            <person name="Cai H."/>
            <person name="Young N.D."/>
            <person name="Nejsum P."/>
            <person name="von Samson-Himmelstjerna G."/>
            <person name="Boag P.R."/>
            <person name="Tan P."/>
            <person name="Li Q."/>
            <person name="Min J."/>
            <person name="Yang Y."/>
            <person name="Wang X."/>
            <person name="Fang X."/>
            <person name="Hall R.S."/>
            <person name="Hofmann A."/>
            <person name="Sternberg P.W."/>
            <person name="Jex A.R."/>
            <person name="Gasser R.B."/>
        </authorList>
    </citation>
    <scope>NUCLEOTIDE SEQUENCE [LARGE SCALE GENOMIC DNA]</scope>
    <source>
        <strain evidence="1">PN_DK_2014</strain>
    </source>
</reference>
<dbReference type="EMBL" id="JPKZ01001556">
    <property type="protein sequence ID" value="KHN81230.1"/>
    <property type="molecule type" value="Genomic_DNA"/>
</dbReference>